<dbReference type="InterPro" id="IPR000086">
    <property type="entry name" value="NUDIX_hydrolase_dom"/>
</dbReference>
<gene>
    <name evidence="7" type="ORF">Asera_08720</name>
</gene>
<dbReference type="GO" id="GO:0016787">
    <property type="term" value="F:hydrolase activity"/>
    <property type="evidence" value="ECO:0007669"/>
    <property type="project" value="UniProtKB-KW"/>
</dbReference>
<name>A0A810KUQ2_9ACTN</name>
<organism evidence="7 8">
    <name type="scientific">Actinocatenispora sera</name>
    <dbReference type="NCBI Taxonomy" id="390989"/>
    <lineage>
        <taxon>Bacteria</taxon>
        <taxon>Bacillati</taxon>
        <taxon>Actinomycetota</taxon>
        <taxon>Actinomycetes</taxon>
        <taxon>Micromonosporales</taxon>
        <taxon>Micromonosporaceae</taxon>
        <taxon>Actinocatenispora</taxon>
    </lineage>
</organism>
<dbReference type="InterPro" id="IPR020476">
    <property type="entry name" value="Nudix_hydrolase"/>
</dbReference>
<accession>A0A810KUQ2</accession>
<evidence type="ECO:0000256" key="5">
    <source>
        <dbReference type="RuleBase" id="RU003476"/>
    </source>
</evidence>
<dbReference type="InterPro" id="IPR015797">
    <property type="entry name" value="NUDIX_hydrolase-like_dom_sf"/>
</dbReference>
<dbReference type="PROSITE" id="PS51462">
    <property type="entry name" value="NUDIX"/>
    <property type="match status" value="1"/>
</dbReference>
<dbReference type="PRINTS" id="PR00502">
    <property type="entry name" value="NUDIXFAMILY"/>
</dbReference>
<comment type="similarity">
    <text evidence="2 5">Belongs to the Nudix hydrolase family.</text>
</comment>
<evidence type="ECO:0000313" key="8">
    <source>
        <dbReference type="Proteomes" id="UP000680750"/>
    </source>
</evidence>
<dbReference type="PANTHER" id="PTHR43046:SF12">
    <property type="entry name" value="GDP-MANNOSE MANNOSYL HYDROLASE"/>
    <property type="match status" value="1"/>
</dbReference>
<reference evidence="7" key="1">
    <citation type="submission" date="2020-08" db="EMBL/GenBank/DDBJ databases">
        <title>Whole genome shotgun sequence of Actinocatenispora sera NBRC 101916.</title>
        <authorList>
            <person name="Komaki H."/>
            <person name="Tamura T."/>
        </authorList>
    </citation>
    <scope>NUCLEOTIDE SEQUENCE</scope>
    <source>
        <strain evidence="7">NBRC 101916</strain>
    </source>
</reference>
<dbReference type="Pfam" id="PF00293">
    <property type="entry name" value="NUDIX"/>
    <property type="match status" value="1"/>
</dbReference>
<dbReference type="SUPFAM" id="SSF55811">
    <property type="entry name" value="Nudix"/>
    <property type="match status" value="1"/>
</dbReference>
<dbReference type="Gene3D" id="3.90.79.10">
    <property type="entry name" value="Nucleoside Triphosphate Pyrophosphohydrolase"/>
    <property type="match status" value="1"/>
</dbReference>
<dbReference type="EMBL" id="AP023354">
    <property type="protein sequence ID" value="BCJ26764.1"/>
    <property type="molecule type" value="Genomic_DNA"/>
</dbReference>
<sequence>MLVPRAVAVVIDGPRALIIKRFLRHDSAAVCAMCGDAGWPGPTCPGHHYAVLPGGGVEDGETVEEAALRELNEETTLSARIERLAWTGRHNGRPASYFLMADVRGIPVLSGEEAQAHGPNDSFELMWATAQDFDRLNLHPADIRAPLSSLLRAN</sequence>
<evidence type="ECO:0000256" key="1">
    <source>
        <dbReference type="ARBA" id="ARBA00001946"/>
    </source>
</evidence>
<proteinExistence type="inferred from homology"/>
<dbReference type="PANTHER" id="PTHR43046">
    <property type="entry name" value="GDP-MANNOSE MANNOSYL HYDROLASE"/>
    <property type="match status" value="1"/>
</dbReference>
<dbReference type="InterPro" id="IPR020084">
    <property type="entry name" value="NUDIX_hydrolase_CS"/>
</dbReference>
<keyword evidence="3 5" id="KW-0378">Hydrolase</keyword>
<evidence type="ECO:0000259" key="6">
    <source>
        <dbReference type="PROSITE" id="PS51462"/>
    </source>
</evidence>
<dbReference type="Proteomes" id="UP000680750">
    <property type="component" value="Chromosome"/>
</dbReference>
<evidence type="ECO:0000256" key="3">
    <source>
        <dbReference type="ARBA" id="ARBA00022801"/>
    </source>
</evidence>
<dbReference type="RefSeq" id="WP_030448383.1">
    <property type="nucleotide sequence ID" value="NZ_AP023354.1"/>
</dbReference>
<evidence type="ECO:0000256" key="2">
    <source>
        <dbReference type="ARBA" id="ARBA00005582"/>
    </source>
</evidence>
<protein>
    <recommendedName>
        <fullName evidence="6">Nudix hydrolase domain-containing protein</fullName>
    </recommendedName>
</protein>
<evidence type="ECO:0000313" key="7">
    <source>
        <dbReference type="EMBL" id="BCJ26764.1"/>
    </source>
</evidence>
<dbReference type="KEGG" id="aser:Asera_08720"/>
<feature type="domain" description="Nudix hydrolase" evidence="6">
    <location>
        <begin position="1"/>
        <end position="151"/>
    </location>
</feature>
<keyword evidence="4" id="KW-0460">Magnesium</keyword>
<keyword evidence="8" id="KW-1185">Reference proteome</keyword>
<dbReference type="AlphaFoldDB" id="A0A810KUQ2"/>
<comment type="cofactor">
    <cofactor evidence="1">
        <name>Mg(2+)</name>
        <dbReference type="ChEBI" id="CHEBI:18420"/>
    </cofactor>
</comment>
<evidence type="ECO:0000256" key="4">
    <source>
        <dbReference type="ARBA" id="ARBA00022842"/>
    </source>
</evidence>
<dbReference type="PROSITE" id="PS00893">
    <property type="entry name" value="NUDIX_BOX"/>
    <property type="match status" value="1"/>
</dbReference>